<keyword evidence="4" id="KW-1003">Cell membrane</keyword>
<dbReference type="SMART" id="SM00304">
    <property type="entry name" value="HAMP"/>
    <property type="match status" value="1"/>
</dbReference>
<reference evidence="18" key="1">
    <citation type="journal article" date="2020" name="mSystems">
        <title>Genome- and Community-Level Interaction Insights into Carbon Utilization and Element Cycling Functions of Hydrothermarchaeota in Hydrothermal Sediment.</title>
        <authorList>
            <person name="Zhou Z."/>
            <person name="Liu Y."/>
            <person name="Xu W."/>
            <person name="Pan J."/>
            <person name="Luo Z.H."/>
            <person name="Li M."/>
        </authorList>
    </citation>
    <scope>NUCLEOTIDE SEQUENCE</scope>
    <source>
        <strain evidence="18">HyVt-388</strain>
    </source>
</reference>
<dbReference type="Gene3D" id="3.30.450.20">
    <property type="entry name" value="PAS domain"/>
    <property type="match status" value="2"/>
</dbReference>
<keyword evidence="11 14" id="KW-1133">Transmembrane helix</keyword>
<dbReference type="SUPFAM" id="SSF47384">
    <property type="entry name" value="Homodimeric domain of signal transducing histidine kinase"/>
    <property type="match status" value="1"/>
</dbReference>
<dbReference type="SUPFAM" id="SSF158472">
    <property type="entry name" value="HAMP domain-like"/>
    <property type="match status" value="1"/>
</dbReference>
<dbReference type="InterPro" id="IPR003661">
    <property type="entry name" value="HisK_dim/P_dom"/>
</dbReference>
<dbReference type="AlphaFoldDB" id="A0A9C9EL58"/>
<dbReference type="Pfam" id="PF00672">
    <property type="entry name" value="HAMP"/>
    <property type="match status" value="1"/>
</dbReference>
<dbReference type="Pfam" id="PF00512">
    <property type="entry name" value="HisKA"/>
    <property type="match status" value="1"/>
</dbReference>
<dbReference type="Proteomes" id="UP000885826">
    <property type="component" value="Unassembled WGS sequence"/>
</dbReference>
<dbReference type="InterPro" id="IPR003660">
    <property type="entry name" value="HAMP_dom"/>
</dbReference>
<dbReference type="Gene3D" id="6.10.340.10">
    <property type="match status" value="1"/>
</dbReference>
<evidence type="ECO:0000256" key="1">
    <source>
        <dbReference type="ARBA" id="ARBA00000085"/>
    </source>
</evidence>
<evidence type="ECO:0000256" key="10">
    <source>
        <dbReference type="ARBA" id="ARBA00022840"/>
    </source>
</evidence>
<dbReference type="PRINTS" id="PR00344">
    <property type="entry name" value="BCTRLSENSOR"/>
</dbReference>
<keyword evidence="10" id="KW-0067">ATP-binding</keyword>
<dbReference type="Pfam" id="PF02518">
    <property type="entry name" value="HATPase_c"/>
    <property type="match status" value="1"/>
</dbReference>
<keyword evidence="5" id="KW-0597">Phosphoprotein</keyword>
<gene>
    <name evidence="18" type="ORF">ENI34_02360</name>
</gene>
<feature type="domain" description="PAS" evidence="16">
    <location>
        <begin position="247"/>
        <end position="282"/>
    </location>
</feature>
<evidence type="ECO:0000256" key="3">
    <source>
        <dbReference type="ARBA" id="ARBA00012438"/>
    </source>
</evidence>
<proteinExistence type="predicted"/>
<dbReference type="SUPFAM" id="SSF55785">
    <property type="entry name" value="PYP-like sensor domain (PAS domain)"/>
    <property type="match status" value="1"/>
</dbReference>
<comment type="caution">
    <text evidence="18">The sequence shown here is derived from an EMBL/GenBank/DDBJ whole genome shotgun (WGS) entry which is preliminary data.</text>
</comment>
<dbReference type="InterPro" id="IPR003594">
    <property type="entry name" value="HATPase_dom"/>
</dbReference>
<sequence length="573" mass="64478">MRKSIFFKIFIGYLVAAILLTGLVLIFSYTTIKSHYINTLISNLKNLGTTLLLKAQSLLEKEQYDKLDSLVKDLGSNIGTRITIIDSEGVVLADSEKDPKLMENHKDRPEIRKALENTVGKSLRYSTTVKEEMLYVALPIKKDDRNIGVLRVSLFLKDINSLLSDLRVKIIQIALIIVVISLIGAAIFARSLTGPIRSLAEASHKVATGDFDTRIISKSRDELGEFADSFNYMVSQTKKLFTELSQQREKLNTIISSIQAGLLVVNKDGKIILCNDSFKKLVKTTDVEGKLYWELMRNSQLIELIKKTGAGKMTATKEIEFEGMTYICNATFLSSTEEILLTLQDTTEISRLAKVKKDFVVNVSHELRTPLTAIKGFIETLELEGGKGKRYIERLKTYTDRLINIVKDLLTLSELESIYKLELEDVNLKNTIAKVLKIFEARIKEKNLKTKFDATDAVIKADSFKLEQVFINLIDNAIKYTEKGEIRISISQENKRVKIEISDTGIGIPKEHLSRIFERFYVVDKSRSRRLGGTGLGLSIVKHILLLHNGKIDINSEPGKGTTVIILLPTNIS</sequence>
<keyword evidence="8" id="KW-0547">Nucleotide-binding</keyword>
<evidence type="ECO:0000256" key="14">
    <source>
        <dbReference type="SAM" id="Phobius"/>
    </source>
</evidence>
<evidence type="ECO:0000256" key="12">
    <source>
        <dbReference type="ARBA" id="ARBA00023012"/>
    </source>
</evidence>
<evidence type="ECO:0000259" key="17">
    <source>
        <dbReference type="PROSITE" id="PS50885"/>
    </source>
</evidence>
<dbReference type="GO" id="GO:0016036">
    <property type="term" value="P:cellular response to phosphate starvation"/>
    <property type="evidence" value="ECO:0007669"/>
    <property type="project" value="TreeGrafter"/>
</dbReference>
<dbReference type="CDD" id="cd00082">
    <property type="entry name" value="HisKA"/>
    <property type="match status" value="1"/>
</dbReference>
<dbReference type="FunFam" id="3.30.565.10:FF:000006">
    <property type="entry name" value="Sensor histidine kinase WalK"/>
    <property type="match status" value="1"/>
</dbReference>
<keyword evidence="6" id="KW-0808">Transferase</keyword>
<dbReference type="InterPro" id="IPR005467">
    <property type="entry name" value="His_kinase_dom"/>
</dbReference>
<feature type="transmembrane region" description="Helical" evidence="14">
    <location>
        <begin position="170"/>
        <end position="189"/>
    </location>
</feature>
<dbReference type="PANTHER" id="PTHR45453:SF1">
    <property type="entry name" value="PHOSPHATE REGULON SENSOR PROTEIN PHOR"/>
    <property type="match status" value="1"/>
</dbReference>
<dbReference type="FunFam" id="1.10.287.130:FF:000001">
    <property type="entry name" value="Two-component sensor histidine kinase"/>
    <property type="match status" value="1"/>
</dbReference>
<evidence type="ECO:0000313" key="19">
    <source>
        <dbReference type="Proteomes" id="UP000885826"/>
    </source>
</evidence>
<name>A0A9C9EL58_UNCW3</name>
<feature type="domain" description="HAMP" evidence="17">
    <location>
        <begin position="190"/>
        <end position="242"/>
    </location>
</feature>
<dbReference type="GO" id="GO:0005886">
    <property type="term" value="C:plasma membrane"/>
    <property type="evidence" value="ECO:0007669"/>
    <property type="project" value="UniProtKB-SubCell"/>
</dbReference>
<evidence type="ECO:0000259" key="16">
    <source>
        <dbReference type="PROSITE" id="PS50112"/>
    </source>
</evidence>
<dbReference type="SUPFAM" id="SSF103190">
    <property type="entry name" value="Sensory domain-like"/>
    <property type="match status" value="1"/>
</dbReference>
<evidence type="ECO:0000256" key="11">
    <source>
        <dbReference type="ARBA" id="ARBA00022989"/>
    </source>
</evidence>
<comment type="catalytic activity">
    <reaction evidence="1">
        <text>ATP + protein L-histidine = ADP + protein N-phospho-L-histidine.</text>
        <dbReference type="EC" id="2.7.13.3"/>
    </reaction>
</comment>
<dbReference type="Pfam" id="PF13426">
    <property type="entry name" value="PAS_9"/>
    <property type="match status" value="1"/>
</dbReference>
<dbReference type="SMART" id="SM00091">
    <property type="entry name" value="PAS"/>
    <property type="match status" value="1"/>
</dbReference>
<dbReference type="PROSITE" id="PS50885">
    <property type="entry name" value="HAMP"/>
    <property type="match status" value="1"/>
</dbReference>
<comment type="subcellular location">
    <subcellularLocation>
        <location evidence="2">Cell membrane</location>
        <topology evidence="2">Multi-pass membrane protein</topology>
    </subcellularLocation>
</comment>
<evidence type="ECO:0000256" key="7">
    <source>
        <dbReference type="ARBA" id="ARBA00022692"/>
    </source>
</evidence>
<dbReference type="EMBL" id="DRIG01000027">
    <property type="protein sequence ID" value="HEC77969.1"/>
    <property type="molecule type" value="Genomic_DNA"/>
</dbReference>
<dbReference type="SMART" id="SM00388">
    <property type="entry name" value="HisKA"/>
    <property type="match status" value="1"/>
</dbReference>
<dbReference type="SMART" id="SM00387">
    <property type="entry name" value="HATPase_c"/>
    <property type="match status" value="1"/>
</dbReference>
<dbReference type="InterPro" id="IPR036890">
    <property type="entry name" value="HATPase_C_sf"/>
</dbReference>
<organism evidence="18 19">
    <name type="scientific">candidate division WOR-3 bacterium</name>
    <dbReference type="NCBI Taxonomy" id="2052148"/>
    <lineage>
        <taxon>Bacteria</taxon>
        <taxon>Bacteria division WOR-3</taxon>
    </lineage>
</organism>
<evidence type="ECO:0000256" key="6">
    <source>
        <dbReference type="ARBA" id="ARBA00022679"/>
    </source>
</evidence>
<dbReference type="InterPro" id="IPR029151">
    <property type="entry name" value="Sensor-like_sf"/>
</dbReference>
<keyword evidence="12" id="KW-0902">Two-component regulatory system</keyword>
<keyword evidence="13 14" id="KW-0472">Membrane</keyword>
<dbReference type="GO" id="GO:0005524">
    <property type="term" value="F:ATP binding"/>
    <property type="evidence" value="ECO:0007669"/>
    <property type="project" value="UniProtKB-KW"/>
</dbReference>
<dbReference type="GO" id="GO:0004721">
    <property type="term" value="F:phosphoprotein phosphatase activity"/>
    <property type="evidence" value="ECO:0007669"/>
    <property type="project" value="TreeGrafter"/>
</dbReference>
<dbReference type="InterPro" id="IPR004358">
    <property type="entry name" value="Sig_transdc_His_kin-like_C"/>
</dbReference>
<dbReference type="PROSITE" id="PS50109">
    <property type="entry name" value="HIS_KIN"/>
    <property type="match status" value="1"/>
</dbReference>
<keyword evidence="9 18" id="KW-0418">Kinase</keyword>
<dbReference type="PROSITE" id="PS50112">
    <property type="entry name" value="PAS"/>
    <property type="match status" value="1"/>
</dbReference>
<protein>
    <recommendedName>
        <fullName evidence="3">histidine kinase</fullName>
        <ecNumber evidence="3">2.7.13.3</ecNumber>
    </recommendedName>
</protein>
<evidence type="ECO:0000256" key="2">
    <source>
        <dbReference type="ARBA" id="ARBA00004651"/>
    </source>
</evidence>
<accession>A0A9C9EL58</accession>
<feature type="transmembrane region" description="Helical" evidence="14">
    <location>
        <begin position="6"/>
        <end position="27"/>
    </location>
</feature>
<dbReference type="InterPro" id="IPR035965">
    <property type="entry name" value="PAS-like_dom_sf"/>
</dbReference>
<dbReference type="Gene3D" id="1.10.287.130">
    <property type="match status" value="1"/>
</dbReference>
<dbReference type="InterPro" id="IPR031967">
    <property type="entry name" value="PhoR_single_Cache-like_dom"/>
</dbReference>
<evidence type="ECO:0000256" key="9">
    <source>
        <dbReference type="ARBA" id="ARBA00022777"/>
    </source>
</evidence>
<dbReference type="SUPFAM" id="SSF55874">
    <property type="entry name" value="ATPase domain of HSP90 chaperone/DNA topoisomerase II/histidine kinase"/>
    <property type="match status" value="1"/>
</dbReference>
<evidence type="ECO:0000256" key="4">
    <source>
        <dbReference type="ARBA" id="ARBA00022475"/>
    </source>
</evidence>
<evidence type="ECO:0000256" key="13">
    <source>
        <dbReference type="ARBA" id="ARBA00023136"/>
    </source>
</evidence>
<evidence type="ECO:0000256" key="5">
    <source>
        <dbReference type="ARBA" id="ARBA00022553"/>
    </source>
</evidence>
<feature type="domain" description="Histidine kinase" evidence="15">
    <location>
        <begin position="362"/>
        <end position="572"/>
    </location>
</feature>
<dbReference type="Pfam" id="PF16736">
    <property type="entry name" value="sCache_like"/>
    <property type="match status" value="1"/>
</dbReference>
<dbReference type="Gene3D" id="3.30.565.10">
    <property type="entry name" value="Histidine kinase-like ATPase, C-terminal domain"/>
    <property type="match status" value="1"/>
</dbReference>
<dbReference type="InterPro" id="IPR050351">
    <property type="entry name" value="BphY/WalK/GraS-like"/>
</dbReference>
<dbReference type="InterPro" id="IPR036097">
    <property type="entry name" value="HisK_dim/P_sf"/>
</dbReference>
<dbReference type="InterPro" id="IPR000014">
    <property type="entry name" value="PAS"/>
</dbReference>
<evidence type="ECO:0000259" key="15">
    <source>
        <dbReference type="PROSITE" id="PS50109"/>
    </source>
</evidence>
<dbReference type="CDD" id="cd00075">
    <property type="entry name" value="HATPase"/>
    <property type="match status" value="1"/>
</dbReference>
<evidence type="ECO:0000256" key="8">
    <source>
        <dbReference type="ARBA" id="ARBA00022741"/>
    </source>
</evidence>
<dbReference type="PANTHER" id="PTHR45453">
    <property type="entry name" value="PHOSPHATE REGULON SENSOR PROTEIN PHOR"/>
    <property type="match status" value="1"/>
</dbReference>
<dbReference type="EC" id="2.7.13.3" evidence="3"/>
<evidence type="ECO:0000313" key="18">
    <source>
        <dbReference type="EMBL" id="HEC77969.1"/>
    </source>
</evidence>
<dbReference type="GO" id="GO:0000155">
    <property type="term" value="F:phosphorelay sensor kinase activity"/>
    <property type="evidence" value="ECO:0007669"/>
    <property type="project" value="InterPro"/>
</dbReference>
<dbReference type="CDD" id="cd06225">
    <property type="entry name" value="HAMP"/>
    <property type="match status" value="1"/>
</dbReference>
<keyword evidence="7 14" id="KW-0812">Transmembrane</keyword>